<name>A0A7S1SF73_ALECA</name>
<dbReference type="EMBL" id="HBGE01117340">
    <property type="protein sequence ID" value="CAD9193222.1"/>
    <property type="molecule type" value="Transcribed_RNA"/>
</dbReference>
<dbReference type="AlphaFoldDB" id="A0A7S1SF73"/>
<gene>
    <name evidence="2" type="ORF">ACAT0790_LOCUS69999</name>
</gene>
<accession>A0A7S1SF73</accession>
<protein>
    <submittedName>
        <fullName evidence="2">Uncharacterized protein</fullName>
    </submittedName>
</protein>
<feature type="region of interest" description="Disordered" evidence="1">
    <location>
        <begin position="1"/>
        <end position="30"/>
    </location>
</feature>
<reference evidence="2" key="1">
    <citation type="submission" date="2021-01" db="EMBL/GenBank/DDBJ databases">
        <authorList>
            <person name="Corre E."/>
            <person name="Pelletier E."/>
            <person name="Niang G."/>
            <person name="Scheremetjew M."/>
            <person name="Finn R."/>
            <person name="Kale V."/>
            <person name="Holt S."/>
            <person name="Cochrane G."/>
            <person name="Meng A."/>
            <person name="Brown T."/>
            <person name="Cohen L."/>
        </authorList>
    </citation>
    <scope>NUCLEOTIDE SEQUENCE</scope>
    <source>
        <strain evidence="2">OF101</strain>
    </source>
</reference>
<evidence type="ECO:0000256" key="1">
    <source>
        <dbReference type="SAM" id="MobiDB-lite"/>
    </source>
</evidence>
<proteinExistence type="predicted"/>
<sequence length="306" mass="31550">MNSLGARLLQSPAANAGTPPRGGSMAQRAAGWHGPDPSLALMLVLAFAGCASLMRQAKGRPSAPSVATDLAAMGGGDLGLETDTSPGQPGPVLVAVVATALCAIVCQYVSEKLAVNLVAQAFQGMKELGLSLERRSARAWICPGRLSLRNCTVRNPDGYRGDCLLLARGVVADVGVWRLLRSLGNDVHVKRLCIEDVDVALEETGIPAGGRCNLEVLLDALSNQQKSESRTKRRFHVGEVVIKNVGVQAGGCRTRLADLRFDDFTAATGADSGSGAAGALVAAVARAALESRAQAASASEGRAAAT</sequence>
<evidence type="ECO:0000313" key="2">
    <source>
        <dbReference type="EMBL" id="CAD9193222.1"/>
    </source>
</evidence>
<organism evidence="2">
    <name type="scientific">Alexandrium catenella</name>
    <name type="common">Red tide dinoflagellate</name>
    <name type="synonym">Gonyaulax catenella</name>
    <dbReference type="NCBI Taxonomy" id="2925"/>
    <lineage>
        <taxon>Eukaryota</taxon>
        <taxon>Sar</taxon>
        <taxon>Alveolata</taxon>
        <taxon>Dinophyceae</taxon>
        <taxon>Gonyaulacales</taxon>
        <taxon>Pyrocystaceae</taxon>
        <taxon>Alexandrium</taxon>
    </lineage>
</organism>